<accession>A0A0F9DY44</accession>
<evidence type="ECO:0000313" key="1">
    <source>
        <dbReference type="EMBL" id="KKL66649.1"/>
    </source>
</evidence>
<gene>
    <name evidence="1" type="ORF">LCGC14_2142880</name>
</gene>
<reference evidence="1" key="1">
    <citation type="journal article" date="2015" name="Nature">
        <title>Complex archaea that bridge the gap between prokaryotes and eukaryotes.</title>
        <authorList>
            <person name="Spang A."/>
            <person name="Saw J.H."/>
            <person name="Jorgensen S.L."/>
            <person name="Zaremba-Niedzwiedzka K."/>
            <person name="Martijn J."/>
            <person name="Lind A.E."/>
            <person name="van Eijk R."/>
            <person name="Schleper C."/>
            <person name="Guy L."/>
            <person name="Ettema T.J."/>
        </authorList>
    </citation>
    <scope>NUCLEOTIDE SEQUENCE</scope>
</reference>
<sequence length="106" mass="11780">MTSEEEIKALRKTVVELRNYIFEMLGENTMNATAILAVLQIVMLLQQMKEGKDLPDAIRKEALKKVVEGTDEEIEKLDEAMQKVSPNFLGSLLKGIGDFLGKLLGG</sequence>
<protein>
    <submittedName>
        <fullName evidence="1">Uncharacterized protein</fullName>
    </submittedName>
</protein>
<name>A0A0F9DY44_9ZZZZ</name>
<proteinExistence type="predicted"/>
<comment type="caution">
    <text evidence="1">The sequence shown here is derived from an EMBL/GenBank/DDBJ whole genome shotgun (WGS) entry which is preliminary data.</text>
</comment>
<dbReference type="AlphaFoldDB" id="A0A0F9DY44"/>
<organism evidence="1">
    <name type="scientific">marine sediment metagenome</name>
    <dbReference type="NCBI Taxonomy" id="412755"/>
    <lineage>
        <taxon>unclassified sequences</taxon>
        <taxon>metagenomes</taxon>
        <taxon>ecological metagenomes</taxon>
    </lineage>
</organism>
<dbReference type="EMBL" id="LAZR01027137">
    <property type="protein sequence ID" value="KKL66649.1"/>
    <property type="molecule type" value="Genomic_DNA"/>
</dbReference>